<protein>
    <submittedName>
        <fullName evidence="1">Uncharacterized protein</fullName>
    </submittedName>
</protein>
<sequence>MDWRLSLARALIRGSEQARGAHIMSYGIKAGLALALAIATPAAAGTGMAEFWGSFNSNGTARTVSGVAAVQRTALGSYRITFPRAVTTCSWQATIIGATPGMLTIATVSGQPAILNVLTFAANGAAADRLFSILVKCQD</sequence>
<evidence type="ECO:0000313" key="2">
    <source>
        <dbReference type="Proteomes" id="UP001143309"/>
    </source>
</evidence>
<reference evidence="1" key="2">
    <citation type="submission" date="2023-01" db="EMBL/GenBank/DDBJ databases">
        <authorList>
            <person name="Sun Q."/>
            <person name="Evtushenko L."/>
        </authorList>
    </citation>
    <scope>NUCLEOTIDE SEQUENCE</scope>
    <source>
        <strain evidence="1">VKM B-2748</strain>
    </source>
</reference>
<dbReference type="EMBL" id="BSFL01000003">
    <property type="protein sequence ID" value="GLK81269.1"/>
    <property type="molecule type" value="Genomic_DNA"/>
</dbReference>
<comment type="caution">
    <text evidence="1">The sequence shown here is derived from an EMBL/GenBank/DDBJ whole genome shotgun (WGS) entry which is preliminary data.</text>
</comment>
<organism evidence="1 2">
    <name type="scientific">Methylopila turkensis</name>
    <dbReference type="NCBI Taxonomy" id="1437816"/>
    <lineage>
        <taxon>Bacteria</taxon>
        <taxon>Pseudomonadati</taxon>
        <taxon>Pseudomonadota</taxon>
        <taxon>Alphaproteobacteria</taxon>
        <taxon>Hyphomicrobiales</taxon>
        <taxon>Methylopilaceae</taxon>
        <taxon>Methylopila</taxon>
    </lineage>
</organism>
<dbReference type="AlphaFoldDB" id="A0A9W6JS31"/>
<gene>
    <name evidence="1" type="ORF">GCM10008174_30100</name>
</gene>
<evidence type="ECO:0000313" key="1">
    <source>
        <dbReference type="EMBL" id="GLK81269.1"/>
    </source>
</evidence>
<reference evidence="1" key="1">
    <citation type="journal article" date="2014" name="Int. J. Syst. Evol. Microbiol.">
        <title>Complete genome sequence of Corynebacterium casei LMG S-19264T (=DSM 44701T), isolated from a smear-ripened cheese.</title>
        <authorList>
            <consortium name="US DOE Joint Genome Institute (JGI-PGF)"/>
            <person name="Walter F."/>
            <person name="Albersmeier A."/>
            <person name="Kalinowski J."/>
            <person name="Ruckert C."/>
        </authorList>
    </citation>
    <scope>NUCLEOTIDE SEQUENCE</scope>
    <source>
        <strain evidence="1">VKM B-2748</strain>
    </source>
</reference>
<accession>A0A9W6JS31</accession>
<name>A0A9W6JS31_9HYPH</name>
<dbReference type="Proteomes" id="UP001143309">
    <property type="component" value="Unassembled WGS sequence"/>
</dbReference>
<proteinExistence type="predicted"/>
<keyword evidence="2" id="KW-1185">Reference proteome</keyword>